<proteinExistence type="predicted"/>
<dbReference type="InterPro" id="IPR045888">
    <property type="entry name" value="Erv"/>
</dbReference>
<comment type="subcellular location">
    <subcellularLocation>
        <location evidence="1">Membrane</location>
    </subcellularLocation>
</comment>
<dbReference type="EMBL" id="JBGBPQ010000019">
    <property type="protein sequence ID" value="KAL1505118.1"/>
    <property type="molecule type" value="Genomic_DNA"/>
</dbReference>
<dbReference type="PANTHER" id="PTHR10984:SF37">
    <property type="entry name" value="PROTEIN DISULFIDE-ISOMERASE 5-3"/>
    <property type="match status" value="1"/>
</dbReference>
<evidence type="ECO:0000256" key="1">
    <source>
        <dbReference type="ARBA" id="ARBA00004370"/>
    </source>
</evidence>
<dbReference type="Proteomes" id="UP001515480">
    <property type="component" value="Unassembled WGS sequence"/>
</dbReference>
<dbReference type="Pfam" id="PF13850">
    <property type="entry name" value="ERGIC_N"/>
    <property type="match status" value="1"/>
</dbReference>
<evidence type="ECO:0000256" key="3">
    <source>
        <dbReference type="ARBA" id="ARBA00022989"/>
    </source>
</evidence>
<dbReference type="InterPro" id="IPR036249">
    <property type="entry name" value="Thioredoxin-like_sf"/>
</dbReference>
<evidence type="ECO:0000256" key="2">
    <source>
        <dbReference type="ARBA" id="ARBA00022692"/>
    </source>
</evidence>
<reference evidence="7 8" key="1">
    <citation type="journal article" date="2024" name="Science">
        <title>Giant polyketide synthase enzymes in the biosynthesis of giant marine polyether toxins.</title>
        <authorList>
            <person name="Fallon T.R."/>
            <person name="Shende V.V."/>
            <person name="Wierzbicki I.H."/>
            <person name="Pendleton A.L."/>
            <person name="Watervoot N.F."/>
            <person name="Auber R.P."/>
            <person name="Gonzalez D.J."/>
            <person name="Wisecaver J.H."/>
            <person name="Moore B.S."/>
        </authorList>
    </citation>
    <scope>NUCLEOTIDE SEQUENCE [LARGE SCALE GENOMIC DNA]</scope>
    <source>
        <strain evidence="7 8">12B1</strain>
    </source>
</reference>
<keyword evidence="2 5" id="KW-0812">Transmembrane</keyword>
<dbReference type="InterPro" id="IPR013766">
    <property type="entry name" value="Thioredoxin_domain"/>
</dbReference>
<evidence type="ECO:0000256" key="5">
    <source>
        <dbReference type="SAM" id="Phobius"/>
    </source>
</evidence>
<name>A0AB34IV45_PRYPA</name>
<dbReference type="Pfam" id="PF00085">
    <property type="entry name" value="Thioredoxin"/>
    <property type="match status" value="1"/>
</dbReference>
<evidence type="ECO:0000256" key="4">
    <source>
        <dbReference type="ARBA" id="ARBA00023136"/>
    </source>
</evidence>
<feature type="domain" description="Thioredoxin" evidence="6">
    <location>
        <begin position="139"/>
        <end position="268"/>
    </location>
</feature>
<accession>A0AB34IV45</accession>
<gene>
    <name evidence="7" type="ORF">AB1Y20_008877</name>
</gene>
<dbReference type="CDD" id="cd02961">
    <property type="entry name" value="PDI_a_family"/>
    <property type="match status" value="1"/>
</dbReference>
<evidence type="ECO:0000259" key="6">
    <source>
        <dbReference type="PROSITE" id="PS51352"/>
    </source>
</evidence>
<feature type="transmembrane region" description="Helical" evidence="5">
    <location>
        <begin position="20"/>
        <end position="42"/>
    </location>
</feature>
<comment type="caution">
    <text evidence="7">The sequence shown here is derived from an EMBL/GenBank/DDBJ whole genome shotgun (WGS) entry which is preliminary data.</text>
</comment>
<dbReference type="GO" id="GO:0016020">
    <property type="term" value="C:membrane"/>
    <property type="evidence" value="ECO:0007669"/>
    <property type="project" value="UniProtKB-SubCell"/>
</dbReference>
<dbReference type="GO" id="GO:0005783">
    <property type="term" value="C:endoplasmic reticulum"/>
    <property type="evidence" value="ECO:0007669"/>
    <property type="project" value="TreeGrafter"/>
</dbReference>
<dbReference type="PANTHER" id="PTHR10984">
    <property type="entry name" value="ENDOPLASMIC RETICULUM-GOLGI INTERMEDIATE COMPARTMENT PROTEIN"/>
    <property type="match status" value="1"/>
</dbReference>
<dbReference type="InterPro" id="IPR039542">
    <property type="entry name" value="Erv_N"/>
</dbReference>
<dbReference type="SUPFAM" id="SSF52833">
    <property type="entry name" value="Thioredoxin-like"/>
    <property type="match status" value="1"/>
</dbReference>
<keyword evidence="8" id="KW-1185">Reference proteome</keyword>
<protein>
    <recommendedName>
        <fullName evidence="6">Thioredoxin domain-containing protein</fullName>
    </recommendedName>
</protein>
<keyword evidence="4 5" id="KW-0472">Membrane</keyword>
<dbReference type="Gene3D" id="3.40.30.10">
    <property type="entry name" value="Glutaredoxin"/>
    <property type="match status" value="1"/>
</dbReference>
<organism evidence="7 8">
    <name type="scientific">Prymnesium parvum</name>
    <name type="common">Toxic golden alga</name>
    <dbReference type="NCBI Taxonomy" id="97485"/>
    <lineage>
        <taxon>Eukaryota</taxon>
        <taxon>Haptista</taxon>
        <taxon>Haptophyta</taxon>
        <taxon>Prymnesiophyceae</taxon>
        <taxon>Prymnesiales</taxon>
        <taxon>Prymnesiaceae</taxon>
        <taxon>Prymnesium</taxon>
    </lineage>
</organism>
<sequence length="580" mass="64622">MGAPKLFFNYFKHVPDDLVITSMPGTIISAVGTLIMIVLFVFELQHYMTVTSSTTLVVDELVDEVLRVNFNVTMHQVACEHLSVDVSDMTGTTRHNITKDCDILKWRLDSSQLQVESAAVVAMKSAGEGSASRHDNHDLNWGDVFDPNEYEPLDTNMSTPLTEETFVSFLEHHELVLVNFFAPWCIWCRRLEPVYIEAAHKIPSLGFHGHARMAQVDCVANQAFCTKNNIRAYPTLRMYKDGDPVNFELFTGDRTIGVLLDFIKQQMDAYKKSHVVVQKESAATFSVRHGALTTGNDLYRAAMSEAQAQVYCGSNEACSGFTWQSKGVPSPSPPAKKGELVKVGPELPMVYFKSGLTPHTAYAHLNNDPAWSSYVKMTNGTKVISTAGSLLHGPEGCRVAGHLQVRKVPGALRLILHSDDHDHEAHLMNASHLIHDFWLGEPLTRAQIRRLPAADHHEVLGATSHRLQGLPFISKDAGHSHVHYLKVVTKLLKHYDSPYDTMAYKYTVHSNKFQAPKGKDVAIEFRYDLSPISIVVTQESVPFYKFITSACAIIGGVFTVIGFLENIIHHTATALQKKQL</sequence>
<evidence type="ECO:0000313" key="8">
    <source>
        <dbReference type="Proteomes" id="UP001515480"/>
    </source>
</evidence>
<keyword evidence="3 5" id="KW-1133">Transmembrane helix</keyword>
<dbReference type="InterPro" id="IPR012936">
    <property type="entry name" value="Erv_C"/>
</dbReference>
<dbReference type="AlphaFoldDB" id="A0AB34IV45"/>
<dbReference type="GO" id="GO:0030134">
    <property type="term" value="C:COPII-coated ER to Golgi transport vesicle"/>
    <property type="evidence" value="ECO:0007669"/>
    <property type="project" value="TreeGrafter"/>
</dbReference>
<dbReference type="PROSITE" id="PS51352">
    <property type="entry name" value="THIOREDOXIN_2"/>
    <property type="match status" value="1"/>
</dbReference>
<evidence type="ECO:0000313" key="7">
    <source>
        <dbReference type="EMBL" id="KAL1505118.1"/>
    </source>
</evidence>
<dbReference type="Pfam" id="PF07970">
    <property type="entry name" value="COPIIcoated_ERV"/>
    <property type="match status" value="1"/>
</dbReference>